<evidence type="ECO:0000313" key="2">
    <source>
        <dbReference type="EMBL" id="MBB3892626.1"/>
    </source>
</evidence>
<dbReference type="AlphaFoldDB" id="A0A840A1Y6"/>
<accession>A0A840A1Y6</accession>
<reference evidence="2 3" key="1">
    <citation type="submission" date="2020-08" db="EMBL/GenBank/DDBJ databases">
        <title>Genomic Encyclopedia of Type Strains, Phase IV (KMG-IV): sequencing the most valuable type-strain genomes for metagenomic binning, comparative biology and taxonomic classification.</title>
        <authorList>
            <person name="Goeker M."/>
        </authorList>
    </citation>
    <scope>NUCLEOTIDE SEQUENCE [LARGE SCALE GENOMIC DNA]</scope>
    <source>
        <strain evidence="2 3">DSM 21793</strain>
    </source>
</reference>
<dbReference type="GO" id="GO:0004040">
    <property type="term" value="F:amidase activity"/>
    <property type="evidence" value="ECO:0007669"/>
    <property type="project" value="UniProtKB-EC"/>
</dbReference>
<comment type="caution">
    <text evidence="2">The sequence shown here is derived from an EMBL/GenBank/DDBJ whole genome shotgun (WGS) entry which is preliminary data.</text>
</comment>
<gene>
    <name evidence="2" type="ORF">GGQ61_003362</name>
</gene>
<dbReference type="EMBL" id="JACIDK010000005">
    <property type="protein sequence ID" value="MBB3892626.1"/>
    <property type="molecule type" value="Genomic_DNA"/>
</dbReference>
<dbReference type="PANTHER" id="PTHR43372">
    <property type="entry name" value="FATTY-ACID AMIDE HYDROLASE"/>
    <property type="match status" value="1"/>
</dbReference>
<dbReference type="GO" id="GO:0012505">
    <property type="term" value="C:endomembrane system"/>
    <property type="evidence" value="ECO:0007669"/>
    <property type="project" value="TreeGrafter"/>
</dbReference>
<dbReference type="RefSeq" id="WP_183775274.1">
    <property type="nucleotide sequence ID" value="NZ_JACIDK010000005.1"/>
</dbReference>
<dbReference type="EC" id="3.5.1.4" evidence="2"/>
<dbReference type="SUPFAM" id="SSF75304">
    <property type="entry name" value="Amidase signature (AS) enzymes"/>
    <property type="match status" value="1"/>
</dbReference>
<organism evidence="2 3">
    <name type="scientific">Phenylobacterium haematophilum</name>
    <dbReference type="NCBI Taxonomy" id="98513"/>
    <lineage>
        <taxon>Bacteria</taxon>
        <taxon>Pseudomonadati</taxon>
        <taxon>Pseudomonadota</taxon>
        <taxon>Alphaproteobacteria</taxon>
        <taxon>Caulobacterales</taxon>
        <taxon>Caulobacteraceae</taxon>
        <taxon>Phenylobacterium</taxon>
    </lineage>
</organism>
<keyword evidence="2" id="KW-0378">Hydrolase</keyword>
<dbReference type="Proteomes" id="UP000530564">
    <property type="component" value="Unassembled WGS sequence"/>
</dbReference>
<evidence type="ECO:0000313" key="3">
    <source>
        <dbReference type="Proteomes" id="UP000530564"/>
    </source>
</evidence>
<keyword evidence="3" id="KW-1185">Reference proteome</keyword>
<protein>
    <submittedName>
        <fullName evidence="2">Amidase</fullName>
        <ecNumber evidence="2">3.5.1.4</ecNumber>
    </submittedName>
</protein>
<feature type="domain" description="Amidase" evidence="1">
    <location>
        <begin position="25"/>
        <end position="456"/>
    </location>
</feature>
<dbReference type="PANTHER" id="PTHR43372:SF4">
    <property type="entry name" value="FATTY-ACID AMIDE HYDROLASE 2"/>
    <property type="match status" value="1"/>
</dbReference>
<dbReference type="Pfam" id="PF01425">
    <property type="entry name" value="Amidase"/>
    <property type="match status" value="1"/>
</dbReference>
<sequence>MADLLARDATGQLSALRAKEVSAVELLKLSLARHEQTHARLNAVVAADLERALDLAKAADDLRAKGAGGPLTGLPMTIKDTFDVIGMAASSGIEALRRRKPDDAAVVAAARRAGAVIWGKTNVPVMAADWQSFNPLYGVTNNPWDRTRVPGGSSGGAAAALAAGVTALEIGSDIGGSLRVPASFCGVFSHKPTWGLVSQVGHIPPAPGTHAERDLNVVGPMARSARDLRLLLSILAEGVPAKAELADLRTLKLGLWLDGFPLDPEVRAVLEDLAGRLRAAGVEVRPISAPAPLDQLMDAYRVLLGSLVATDMPPTTQAAMRRIRGPAAIALALGARRESWAGLTRAYTASHAEWIAADEVRARLRSTMAEAFEAFDAILAPVAPTVAFPHDHKPFASRRLKTSDGAAIAYPAMLNWIALATACHLPVTTIPAGLAASGLPVGAQIIGPHGADSRTLAIAQAIDEALGGYVAPPPG</sequence>
<evidence type="ECO:0000259" key="1">
    <source>
        <dbReference type="Pfam" id="PF01425"/>
    </source>
</evidence>
<dbReference type="InterPro" id="IPR036928">
    <property type="entry name" value="AS_sf"/>
</dbReference>
<dbReference type="InterPro" id="IPR023631">
    <property type="entry name" value="Amidase_dom"/>
</dbReference>
<proteinExistence type="predicted"/>
<dbReference type="InterPro" id="IPR052739">
    <property type="entry name" value="FAAH2"/>
</dbReference>
<name>A0A840A1Y6_9CAUL</name>
<dbReference type="Gene3D" id="3.90.1300.10">
    <property type="entry name" value="Amidase signature (AS) domain"/>
    <property type="match status" value="1"/>
</dbReference>